<dbReference type="OrthoDB" id="9805070at2"/>
<feature type="domain" description="M23ase beta-sheet core" evidence="2">
    <location>
        <begin position="118"/>
        <end position="206"/>
    </location>
</feature>
<name>A0A0P6XZT8_9CHLR</name>
<dbReference type="EMBL" id="LGKP01000025">
    <property type="protein sequence ID" value="KPL85608.1"/>
    <property type="molecule type" value="Genomic_DNA"/>
</dbReference>
<dbReference type="CDD" id="cd12797">
    <property type="entry name" value="M23_peptidase"/>
    <property type="match status" value="1"/>
</dbReference>
<dbReference type="PANTHER" id="PTHR21666:SF286">
    <property type="entry name" value="LIPOPROTEIN NLPD"/>
    <property type="match status" value="1"/>
</dbReference>
<evidence type="ECO:0000256" key="1">
    <source>
        <dbReference type="SAM" id="Phobius"/>
    </source>
</evidence>
<evidence type="ECO:0000313" key="4">
    <source>
        <dbReference type="Proteomes" id="UP000050277"/>
    </source>
</evidence>
<dbReference type="RefSeq" id="WP_054535934.1">
    <property type="nucleotide sequence ID" value="NZ_LGKP01000025.1"/>
</dbReference>
<reference evidence="3 4" key="1">
    <citation type="submission" date="2015-07" db="EMBL/GenBank/DDBJ databases">
        <title>Whole genome sequence of Herpetosiphon geysericola DSM 7119.</title>
        <authorList>
            <person name="Hemp J."/>
            <person name="Ward L.M."/>
            <person name="Pace L.A."/>
            <person name="Fischer W.W."/>
        </authorList>
    </citation>
    <scope>NUCLEOTIDE SEQUENCE [LARGE SCALE GENOMIC DNA]</scope>
    <source>
        <strain evidence="3 4">DSM 7119</strain>
    </source>
</reference>
<dbReference type="PATRIC" id="fig|70996.4.peg.593"/>
<dbReference type="STRING" id="70996.SE18_18565"/>
<organism evidence="3 4">
    <name type="scientific">Herpetosiphon geysericola</name>
    <dbReference type="NCBI Taxonomy" id="70996"/>
    <lineage>
        <taxon>Bacteria</taxon>
        <taxon>Bacillati</taxon>
        <taxon>Chloroflexota</taxon>
        <taxon>Chloroflexia</taxon>
        <taxon>Herpetosiphonales</taxon>
        <taxon>Herpetosiphonaceae</taxon>
        <taxon>Herpetosiphon</taxon>
    </lineage>
</organism>
<dbReference type="AlphaFoldDB" id="A0A0P6XZT8"/>
<dbReference type="InterPro" id="IPR011055">
    <property type="entry name" value="Dup_hybrid_motif"/>
</dbReference>
<dbReference type="SUPFAM" id="SSF51261">
    <property type="entry name" value="Duplicated hybrid motif"/>
    <property type="match status" value="1"/>
</dbReference>
<dbReference type="GO" id="GO:0004222">
    <property type="term" value="F:metalloendopeptidase activity"/>
    <property type="evidence" value="ECO:0007669"/>
    <property type="project" value="TreeGrafter"/>
</dbReference>
<gene>
    <name evidence="3" type="ORF">SE18_18565</name>
</gene>
<evidence type="ECO:0000259" key="2">
    <source>
        <dbReference type="Pfam" id="PF01551"/>
    </source>
</evidence>
<accession>A0A0P6XZT8</accession>
<dbReference type="InterPro" id="IPR016047">
    <property type="entry name" value="M23ase_b-sheet_dom"/>
</dbReference>
<dbReference type="Pfam" id="PF01551">
    <property type="entry name" value="Peptidase_M23"/>
    <property type="match status" value="1"/>
</dbReference>
<dbReference type="InterPro" id="IPR050570">
    <property type="entry name" value="Cell_wall_metabolism_enzyme"/>
</dbReference>
<dbReference type="PANTHER" id="PTHR21666">
    <property type="entry name" value="PEPTIDASE-RELATED"/>
    <property type="match status" value="1"/>
</dbReference>
<sequence length="213" mass="22253">MNWYDLSDNSSNYKRGAVALGLIVVLFLLVNRPATPTISAWRGETTNVAGLSGAAIQVGQGDTLVAPPNISSDQPWGNPVAGNRVVMTQGYGVGSHAPAEVWGAIDLAVDGDGDGAADPAGSVGAPVRATMSGYIDVTADSWPAGNHVWVIGNEYKTGYAHLAEFKVKDGDYVERGTIIGTIGSTGSSSGPHLDYQIWHNGVNQNPLNFHPLP</sequence>
<keyword evidence="1" id="KW-0472">Membrane</keyword>
<dbReference type="Proteomes" id="UP000050277">
    <property type="component" value="Unassembled WGS sequence"/>
</dbReference>
<proteinExistence type="predicted"/>
<feature type="transmembrane region" description="Helical" evidence="1">
    <location>
        <begin position="12"/>
        <end position="30"/>
    </location>
</feature>
<protein>
    <submittedName>
        <fullName evidence="3">Peptidase M23</fullName>
    </submittedName>
</protein>
<keyword evidence="1" id="KW-1133">Transmembrane helix</keyword>
<keyword evidence="4" id="KW-1185">Reference proteome</keyword>
<keyword evidence="1" id="KW-0812">Transmembrane</keyword>
<comment type="caution">
    <text evidence="3">The sequence shown here is derived from an EMBL/GenBank/DDBJ whole genome shotgun (WGS) entry which is preliminary data.</text>
</comment>
<evidence type="ECO:0000313" key="3">
    <source>
        <dbReference type="EMBL" id="KPL85608.1"/>
    </source>
</evidence>
<dbReference type="Gene3D" id="2.70.70.10">
    <property type="entry name" value="Glucose Permease (Domain IIA)"/>
    <property type="match status" value="1"/>
</dbReference>